<gene>
    <name evidence="2" type="ORF">NA57DRAFT_69535</name>
</gene>
<protein>
    <submittedName>
        <fullName evidence="2">Phosphoglycerate mutase-like protein</fullName>
    </submittedName>
</protein>
<dbReference type="OrthoDB" id="496981at2759"/>
<evidence type="ECO:0000256" key="1">
    <source>
        <dbReference type="SAM" id="SignalP"/>
    </source>
</evidence>
<reference evidence="2" key="1">
    <citation type="journal article" date="2020" name="Stud. Mycol.">
        <title>101 Dothideomycetes genomes: a test case for predicting lifestyles and emergence of pathogens.</title>
        <authorList>
            <person name="Haridas S."/>
            <person name="Albert R."/>
            <person name="Binder M."/>
            <person name="Bloem J."/>
            <person name="Labutti K."/>
            <person name="Salamov A."/>
            <person name="Andreopoulos B."/>
            <person name="Baker S."/>
            <person name="Barry K."/>
            <person name="Bills G."/>
            <person name="Bluhm B."/>
            <person name="Cannon C."/>
            <person name="Castanera R."/>
            <person name="Culley D."/>
            <person name="Daum C."/>
            <person name="Ezra D."/>
            <person name="Gonzalez J."/>
            <person name="Henrissat B."/>
            <person name="Kuo A."/>
            <person name="Liang C."/>
            <person name="Lipzen A."/>
            <person name="Lutzoni F."/>
            <person name="Magnuson J."/>
            <person name="Mondo S."/>
            <person name="Nolan M."/>
            <person name="Ohm R."/>
            <person name="Pangilinan J."/>
            <person name="Park H.-J."/>
            <person name="Ramirez L."/>
            <person name="Alfaro M."/>
            <person name="Sun H."/>
            <person name="Tritt A."/>
            <person name="Yoshinaga Y."/>
            <person name="Zwiers L.-H."/>
            <person name="Turgeon B."/>
            <person name="Goodwin S."/>
            <person name="Spatafora J."/>
            <person name="Crous P."/>
            <person name="Grigoriev I."/>
        </authorList>
    </citation>
    <scope>NUCLEOTIDE SEQUENCE</scope>
    <source>
        <strain evidence="2">CBS 133067</strain>
    </source>
</reference>
<proteinExistence type="predicted"/>
<keyword evidence="1" id="KW-0732">Signal</keyword>
<dbReference type="InterPro" id="IPR050275">
    <property type="entry name" value="PGM_Phosphatase"/>
</dbReference>
<dbReference type="PANTHER" id="PTHR48100">
    <property type="entry name" value="BROAD-SPECIFICITY PHOSPHATASE YOR283W-RELATED"/>
    <property type="match status" value="1"/>
</dbReference>
<dbReference type="EMBL" id="ML978142">
    <property type="protein sequence ID" value="KAF2092759.1"/>
    <property type="molecule type" value="Genomic_DNA"/>
</dbReference>
<dbReference type="GO" id="GO:0005737">
    <property type="term" value="C:cytoplasm"/>
    <property type="evidence" value="ECO:0007669"/>
    <property type="project" value="TreeGrafter"/>
</dbReference>
<organism evidence="2 3">
    <name type="scientific">Rhizodiscina lignyota</name>
    <dbReference type="NCBI Taxonomy" id="1504668"/>
    <lineage>
        <taxon>Eukaryota</taxon>
        <taxon>Fungi</taxon>
        <taxon>Dikarya</taxon>
        <taxon>Ascomycota</taxon>
        <taxon>Pezizomycotina</taxon>
        <taxon>Dothideomycetes</taxon>
        <taxon>Pleosporomycetidae</taxon>
        <taxon>Aulographales</taxon>
        <taxon>Rhizodiscinaceae</taxon>
        <taxon>Rhizodiscina</taxon>
    </lineage>
</organism>
<dbReference type="Pfam" id="PF00300">
    <property type="entry name" value="His_Phos_1"/>
    <property type="match status" value="1"/>
</dbReference>
<dbReference type="Proteomes" id="UP000799772">
    <property type="component" value="Unassembled WGS sequence"/>
</dbReference>
<sequence length="373" mass="41165">MAIAATLLAALLAVGAQATPGPNYAQYVHGGHYMNYTSVPGYFLQDDPSTNASTFDYTAVNFGLINRTYDADDTCRPGEHLTQWQRFEREVLRLNQESPKNVEYKVIWFGRHAEGFHNAEQTFVGTPAWNCYWAELTGNSTASWADAHLTPAGIQSALVANAFWKHEIEAQKIPTPGSFYTSPLFRCLQTANLTFTGLPLPKNKPFIAMIKELLRENISIHTCDRRSNKTFIHESFPSFRIEEGFHEHDPLWNGVTAETESSEDVRSRVVLDDIFTHDCNTYISVTSHSGEIGSILEVLNHIPFSLNTGAIIPVLIRAEALSPKEIKTTTTQDWTASAHCTVPPVSSVDNNGPCACPSSAAPVTTPLIPTTPP</sequence>
<evidence type="ECO:0000313" key="2">
    <source>
        <dbReference type="EMBL" id="KAF2092759.1"/>
    </source>
</evidence>
<comment type="caution">
    <text evidence="2">The sequence shown here is derived from an EMBL/GenBank/DDBJ whole genome shotgun (WGS) entry which is preliminary data.</text>
</comment>
<feature type="chain" id="PRO_5040367002" evidence="1">
    <location>
        <begin position="19"/>
        <end position="373"/>
    </location>
</feature>
<dbReference type="PANTHER" id="PTHR48100:SF32">
    <property type="entry name" value="ANCHORED PROTEIN, PUTATIVE (AFU_ORTHOLOGUE AFUA_1G10590)-RELATED"/>
    <property type="match status" value="1"/>
</dbReference>
<dbReference type="Gene3D" id="3.40.50.1240">
    <property type="entry name" value="Phosphoglycerate mutase-like"/>
    <property type="match status" value="1"/>
</dbReference>
<accession>A0A9P4I333</accession>
<dbReference type="SUPFAM" id="SSF53254">
    <property type="entry name" value="Phosphoglycerate mutase-like"/>
    <property type="match status" value="1"/>
</dbReference>
<dbReference type="CDD" id="cd07067">
    <property type="entry name" value="HP_PGM_like"/>
    <property type="match status" value="1"/>
</dbReference>
<dbReference type="InterPro" id="IPR013078">
    <property type="entry name" value="His_Pase_superF_clade-1"/>
</dbReference>
<dbReference type="InterPro" id="IPR029033">
    <property type="entry name" value="His_PPase_superfam"/>
</dbReference>
<feature type="signal peptide" evidence="1">
    <location>
        <begin position="1"/>
        <end position="18"/>
    </location>
</feature>
<dbReference type="GO" id="GO:0016791">
    <property type="term" value="F:phosphatase activity"/>
    <property type="evidence" value="ECO:0007669"/>
    <property type="project" value="TreeGrafter"/>
</dbReference>
<evidence type="ECO:0000313" key="3">
    <source>
        <dbReference type="Proteomes" id="UP000799772"/>
    </source>
</evidence>
<name>A0A9P4I333_9PEZI</name>
<dbReference type="AlphaFoldDB" id="A0A9P4I333"/>
<keyword evidence="3" id="KW-1185">Reference proteome</keyword>